<evidence type="ECO:0000313" key="2">
    <source>
        <dbReference type="Proteomes" id="UP000199569"/>
    </source>
</evidence>
<protein>
    <submittedName>
        <fullName evidence="1">Uncharacterized protein</fullName>
    </submittedName>
</protein>
<dbReference type="EMBL" id="FMVJ01000021">
    <property type="protein sequence ID" value="SCZ13433.1"/>
    <property type="molecule type" value="Genomic_DNA"/>
</dbReference>
<dbReference type="AlphaFoldDB" id="A0A1G5LKJ2"/>
<organism evidence="1 2">
    <name type="scientific">Microvirga guangxiensis</name>
    <dbReference type="NCBI Taxonomy" id="549386"/>
    <lineage>
        <taxon>Bacteria</taxon>
        <taxon>Pseudomonadati</taxon>
        <taxon>Pseudomonadota</taxon>
        <taxon>Alphaproteobacteria</taxon>
        <taxon>Hyphomicrobiales</taxon>
        <taxon>Methylobacteriaceae</taxon>
        <taxon>Microvirga</taxon>
    </lineage>
</organism>
<accession>A0A1G5LKJ2</accession>
<sequence>MGLLRSQQWWSGMRYLRHFRHDWPELLLIILISPMNGLALGYSTAVFGPAVSAAIQQCDY</sequence>
<evidence type="ECO:0000313" key="1">
    <source>
        <dbReference type="EMBL" id="SCZ13433.1"/>
    </source>
</evidence>
<dbReference type="Proteomes" id="UP000199569">
    <property type="component" value="Unassembled WGS sequence"/>
</dbReference>
<keyword evidence="2" id="KW-1185">Reference proteome</keyword>
<gene>
    <name evidence="1" type="ORF">SAMN02927923_04446</name>
</gene>
<reference evidence="1 2" key="1">
    <citation type="submission" date="2016-10" db="EMBL/GenBank/DDBJ databases">
        <authorList>
            <person name="de Groot N.N."/>
        </authorList>
    </citation>
    <scope>NUCLEOTIDE SEQUENCE [LARGE SCALE GENOMIC DNA]</scope>
    <source>
        <strain evidence="1 2">CGMCC 1.7666</strain>
    </source>
</reference>
<proteinExistence type="predicted"/>
<name>A0A1G5LKJ2_9HYPH</name>